<sequence>MSALNFVPHFFFMLRCILLLVFPCPQIDVKKNIKKIENNGSQETKYASNEALGENLDCGGDKIHQNTMQCGEYPLGLKLTDTNLRYAGGLKVLITSNRKMDMKGFLINRKLEWNERLRSGMEENLEWAPDFIIGEKGSTTDNTCSPIPVLNDWLSNDDRSSSSHNNGASLKEKKIQFEDGNNDEEVKSRDEIEQEIKIGQLVEIDL</sequence>
<comment type="caution">
    <text evidence="1">The sequence shown here is derived from an EMBL/GenBank/DDBJ whole genome shotgun (WGS) entry which is preliminary data.</text>
</comment>
<reference evidence="1 2" key="2">
    <citation type="journal article" date="2022" name="Mol. Ecol. Resour.">
        <title>The genomes of chicory, endive, great burdock and yacon provide insights into Asteraceae paleo-polyploidization history and plant inulin production.</title>
        <authorList>
            <person name="Fan W."/>
            <person name="Wang S."/>
            <person name="Wang H."/>
            <person name="Wang A."/>
            <person name="Jiang F."/>
            <person name="Liu H."/>
            <person name="Zhao H."/>
            <person name="Xu D."/>
            <person name="Zhang Y."/>
        </authorList>
    </citation>
    <scope>NUCLEOTIDE SEQUENCE [LARGE SCALE GENOMIC DNA]</scope>
    <source>
        <strain evidence="2">cv. Yunnan</strain>
        <tissue evidence="1">Leaves</tissue>
    </source>
</reference>
<name>A0ACB9JSP0_9ASTR</name>
<accession>A0ACB9JSP0</accession>
<evidence type="ECO:0000313" key="1">
    <source>
        <dbReference type="EMBL" id="KAI3823048.1"/>
    </source>
</evidence>
<keyword evidence="2" id="KW-1185">Reference proteome</keyword>
<protein>
    <submittedName>
        <fullName evidence="1">Uncharacterized protein</fullName>
    </submittedName>
</protein>
<reference evidence="2" key="1">
    <citation type="journal article" date="2022" name="Mol. Ecol. Resour.">
        <title>The genomes of chicory, endive, great burdock and yacon provide insights into Asteraceae palaeo-polyploidization history and plant inulin production.</title>
        <authorList>
            <person name="Fan W."/>
            <person name="Wang S."/>
            <person name="Wang H."/>
            <person name="Wang A."/>
            <person name="Jiang F."/>
            <person name="Liu H."/>
            <person name="Zhao H."/>
            <person name="Xu D."/>
            <person name="Zhang Y."/>
        </authorList>
    </citation>
    <scope>NUCLEOTIDE SEQUENCE [LARGE SCALE GENOMIC DNA]</scope>
    <source>
        <strain evidence="2">cv. Yunnan</strain>
    </source>
</reference>
<evidence type="ECO:0000313" key="2">
    <source>
        <dbReference type="Proteomes" id="UP001056120"/>
    </source>
</evidence>
<gene>
    <name evidence="1" type="ORF">L1987_04474</name>
</gene>
<dbReference type="Proteomes" id="UP001056120">
    <property type="component" value="Linkage Group LG02"/>
</dbReference>
<proteinExistence type="predicted"/>
<organism evidence="1 2">
    <name type="scientific">Smallanthus sonchifolius</name>
    <dbReference type="NCBI Taxonomy" id="185202"/>
    <lineage>
        <taxon>Eukaryota</taxon>
        <taxon>Viridiplantae</taxon>
        <taxon>Streptophyta</taxon>
        <taxon>Embryophyta</taxon>
        <taxon>Tracheophyta</taxon>
        <taxon>Spermatophyta</taxon>
        <taxon>Magnoliopsida</taxon>
        <taxon>eudicotyledons</taxon>
        <taxon>Gunneridae</taxon>
        <taxon>Pentapetalae</taxon>
        <taxon>asterids</taxon>
        <taxon>campanulids</taxon>
        <taxon>Asterales</taxon>
        <taxon>Asteraceae</taxon>
        <taxon>Asteroideae</taxon>
        <taxon>Heliantheae alliance</taxon>
        <taxon>Millerieae</taxon>
        <taxon>Smallanthus</taxon>
    </lineage>
</organism>
<dbReference type="EMBL" id="CM042019">
    <property type="protein sequence ID" value="KAI3823048.1"/>
    <property type="molecule type" value="Genomic_DNA"/>
</dbReference>